<evidence type="ECO:0000256" key="7">
    <source>
        <dbReference type="ARBA" id="ARBA00023136"/>
    </source>
</evidence>
<keyword evidence="8" id="KW-0178">Competence</keyword>
<dbReference type="OrthoDB" id="2232493at2"/>
<dbReference type="Proteomes" id="UP000025245">
    <property type="component" value="Chromosome"/>
</dbReference>
<gene>
    <name evidence="12" type="ORF">DIY07_00675</name>
    <name evidence="11" type="ORF">DQ08_00745</name>
</gene>
<proteinExistence type="inferred from homology"/>
<dbReference type="Pfam" id="PF07963">
    <property type="entry name" value="N_methyl"/>
    <property type="match status" value="1"/>
</dbReference>
<dbReference type="GeneID" id="35766457"/>
<dbReference type="KEGG" id="siq:DQ08_00745"/>
<dbReference type="GO" id="GO:0030420">
    <property type="term" value="P:establishment of competence for transformation"/>
    <property type="evidence" value="ECO:0007669"/>
    <property type="project" value="UniProtKB-KW"/>
</dbReference>
<keyword evidence="3" id="KW-1003">Cell membrane</keyword>
<keyword evidence="5 10" id="KW-0812">Transmembrane</keyword>
<reference evidence="12 14" key="2">
    <citation type="submission" date="2018-06" db="EMBL/GenBank/DDBJ databases">
        <title>Mutators as drivers of adaptation in pathogenic bacteria and a risk factor for host jumps and vaccine escape.</title>
        <authorList>
            <person name="Barnes A.C."/>
            <person name="Silayeva O."/>
        </authorList>
    </citation>
    <scope>NUCLEOTIDE SEQUENCE [LARGE SCALE GENOMIC DNA]</scope>
    <source>
        <strain evidence="12 14">QMA0445</strain>
    </source>
</reference>
<dbReference type="InterPro" id="IPR012902">
    <property type="entry name" value="N_methyl_site"/>
</dbReference>
<dbReference type="PIRSF" id="PIRSF029928">
    <property type="entry name" value="Late_competence_ComGC"/>
    <property type="match status" value="1"/>
</dbReference>
<dbReference type="SMR" id="A0A3L8GSH9"/>
<evidence type="ECO:0000313" key="14">
    <source>
        <dbReference type="Proteomes" id="UP000269148"/>
    </source>
</evidence>
<evidence type="ECO:0000313" key="12">
    <source>
        <dbReference type="EMBL" id="RLU59328.1"/>
    </source>
</evidence>
<keyword evidence="4" id="KW-0488">Methylation</keyword>
<dbReference type="SUPFAM" id="SSF54523">
    <property type="entry name" value="Pili subunits"/>
    <property type="match status" value="1"/>
</dbReference>
<dbReference type="NCBIfam" id="TIGR02532">
    <property type="entry name" value="IV_pilin_GFxxxE"/>
    <property type="match status" value="1"/>
</dbReference>
<evidence type="ECO:0000256" key="10">
    <source>
        <dbReference type="SAM" id="Phobius"/>
    </source>
</evidence>
<comment type="subcellular location">
    <subcellularLocation>
        <location evidence="1">Cell membrane</location>
        <topology evidence="1">Single-pass membrane protein</topology>
    </subcellularLocation>
    <subcellularLocation>
        <location evidence="2">Cell surface</location>
    </subcellularLocation>
</comment>
<dbReference type="STRING" id="1346.BMF34_00925"/>
<dbReference type="GO" id="GO:0015627">
    <property type="term" value="C:type II protein secretion system complex"/>
    <property type="evidence" value="ECO:0007669"/>
    <property type="project" value="InterPro"/>
</dbReference>
<dbReference type="RefSeq" id="WP_003098806.1">
    <property type="nucleotide sequence ID" value="NZ_CP010783.1"/>
</dbReference>
<dbReference type="EMBL" id="CP007586">
    <property type="protein sequence ID" value="AHY15040.1"/>
    <property type="molecule type" value="Genomic_DNA"/>
</dbReference>
<dbReference type="InterPro" id="IPR000983">
    <property type="entry name" value="Bac_GSPG_pilin"/>
</dbReference>
<evidence type="ECO:0000313" key="11">
    <source>
        <dbReference type="EMBL" id="AHY15040.1"/>
    </source>
</evidence>
<evidence type="ECO:0000256" key="4">
    <source>
        <dbReference type="ARBA" id="ARBA00022481"/>
    </source>
</evidence>
<reference evidence="11 13" key="1">
    <citation type="journal article" date="2014" name="Genome Announc.">
        <title>Complete Genome Sequence of a Virulent Strain, Streptococcus iniae ISET0901, Isolated from Diseased Tilapia.</title>
        <authorList>
            <person name="Pridgeon J.W."/>
            <person name="Zhang D."/>
            <person name="Zhang L."/>
        </authorList>
    </citation>
    <scope>NUCLEOTIDE SEQUENCE [LARGE SCALE GENOMIC DNA]</scope>
    <source>
        <strain evidence="11 13">ISET0901</strain>
    </source>
</reference>
<keyword evidence="13" id="KW-1185">Reference proteome</keyword>
<evidence type="ECO:0000256" key="8">
    <source>
        <dbReference type="ARBA" id="ARBA00023287"/>
    </source>
</evidence>
<evidence type="ECO:0000256" key="5">
    <source>
        <dbReference type="ARBA" id="ARBA00022692"/>
    </source>
</evidence>
<dbReference type="KEGG" id="siz:SI82_00845"/>
<evidence type="ECO:0000256" key="2">
    <source>
        <dbReference type="ARBA" id="ARBA00004241"/>
    </source>
</evidence>
<dbReference type="InterPro" id="IPR045584">
    <property type="entry name" value="Pilin-like"/>
</dbReference>
<dbReference type="NCBIfam" id="NF040999">
    <property type="entry name" value="pilin_ComGC"/>
    <property type="match status" value="1"/>
</dbReference>
<dbReference type="Gene3D" id="3.30.700.10">
    <property type="entry name" value="Glycoprotein, Type 4 Pilin"/>
    <property type="match status" value="1"/>
</dbReference>
<evidence type="ECO:0000256" key="3">
    <source>
        <dbReference type="ARBA" id="ARBA00022475"/>
    </source>
</evidence>
<dbReference type="Proteomes" id="UP000269148">
    <property type="component" value="Unassembled WGS sequence"/>
</dbReference>
<evidence type="ECO:0000256" key="9">
    <source>
        <dbReference type="ARBA" id="ARBA00043982"/>
    </source>
</evidence>
<accession>A0A3L8GSH9</accession>
<dbReference type="PRINTS" id="PR00813">
    <property type="entry name" value="BCTERIALGSPG"/>
</dbReference>
<keyword evidence="7 10" id="KW-0472">Membrane</keyword>
<name>A0A3L8GSH9_STRIN</name>
<comment type="similarity">
    <text evidence="9">Belongs to the ComGC family.</text>
</comment>
<evidence type="ECO:0000256" key="6">
    <source>
        <dbReference type="ARBA" id="ARBA00022989"/>
    </source>
</evidence>
<dbReference type="InterPro" id="IPR016940">
    <property type="entry name" value="ComGC"/>
</dbReference>
<evidence type="ECO:0000256" key="1">
    <source>
        <dbReference type="ARBA" id="ARBA00004162"/>
    </source>
</evidence>
<dbReference type="EMBL" id="QLQD01000009">
    <property type="protein sequence ID" value="RLU59328.1"/>
    <property type="molecule type" value="Genomic_DNA"/>
</dbReference>
<dbReference type="AlphaFoldDB" id="A0A3L8GSH9"/>
<organism evidence="12 14">
    <name type="scientific">Streptococcus iniae</name>
    <name type="common">Streptococcus shiloi</name>
    <dbReference type="NCBI Taxonomy" id="1346"/>
    <lineage>
        <taxon>Bacteria</taxon>
        <taxon>Bacillati</taxon>
        <taxon>Bacillota</taxon>
        <taxon>Bacilli</taxon>
        <taxon>Lactobacillales</taxon>
        <taxon>Streptococcaceae</taxon>
        <taxon>Streptococcus</taxon>
    </lineage>
</organism>
<sequence>MKTKCKQLKESRTKAFTLLEMLIVLLIISVLMLLFIPNLSKQKDKVTDAGNAAVVKIVENQAELYELTEGGKASLAQLQSKGHITDKQAKAYQDYYAKNSDKHRQVNN</sequence>
<dbReference type="KEGG" id="sio:DW64_00745"/>
<dbReference type="GO" id="GO:0015628">
    <property type="term" value="P:protein secretion by the type II secretion system"/>
    <property type="evidence" value="ECO:0007669"/>
    <property type="project" value="InterPro"/>
</dbReference>
<feature type="transmembrane region" description="Helical" evidence="10">
    <location>
        <begin position="15"/>
        <end position="36"/>
    </location>
</feature>
<dbReference type="GO" id="GO:0005886">
    <property type="term" value="C:plasma membrane"/>
    <property type="evidence" value="ECO:0007669"/>
    <property type="project" value="UniProtKB-SubCell"/>
</dbReference>
<keyword evidence="6 10" id="KW-1133">Transmembrane helix</keyword>
<evidence type="ECO:0000313" key="13">
    <source>
        <dbReference type="Proteomes" id="UP000025245"/>
    </source>
</evidence>
<dbReference type="GO" id="GO:0009986">
    <property type="term" value="C:cell surface"/>
    <property type="evidence" value="ECO:0007669"/>
    <property type="project" value="UniProtKB-SubCell"/>
</dbReference>
<protein>
    <submittedName>
        <fullName evidence="11">Competence protein ComG</fullName>
    </submittedName>
    <submittedName>
        <fullName evidence="12">Prepilin-type N-terminal cleavage/methylation domain-containing protein</fullName>
    </submittedName>
</protein>